<reference evidence="7 8" key="1">
    <citation type="submission" date="2020-11" db="EMBL/GenBank/DDBJ databases">
        <authorList>
            <person name="Wallbank WR R."/>
            <person name="Pardo Diaz C."/>
            <person name="Kozak K."/>
            <person name="Martin S."/>
            <person name="Jiggins C."/>
            <person name="Moest M."/>
            <person name="Warren A I."/>
            <person name="Generalovic N T."/>
            <person name="Byers J.R.P. K."/>
            <person name="Montejo-Kovacevich G."/>
            <person name="Yen C E."/>
        </authorList>
    </citation>
    <scope>NUCLEOTIDE SEQUENCE [LARGE SCALE GENOMIC DNA]</scope>
</reference>
<evidence type="ECO:0000256" key="5">
    <source>
        <dbReference type="ARBA" id="ARBA00023180"/>
    </source>
</evidence>
<evidence type="ECO:0000256" key="3">
    <source>
        <dbReference type="ARBA" id="ARBA00022729"/>
    </source>
</evidence>
<gene>
    <name evidence="7" type="ORF">HERILL_LOCUS15880</name>
</gene>
<comment type="similarity">
    <text evidence="1">Belongs to the peptidase S28 family.</text>
</comment>
<dbReference type="AlphaFoldDB" id="A0A7R8Z2H5"/>
<evidence type="ECO:0000256" key="1">
    <source>
        <dbReference type="ARBA" id="ARBA00011079"/>
    </source>
</evidence>
<dbReference type="Proteomes" id="UP000594454">
    <property type="component" value="Chromosome 6"/>
</dbReference>
<evidence type="ECO:0008006" key="9">
    <source>
        <dbReference type="Google" id="ProtNLM"/>
    </source>
</evidence>
<evidence type="ECO:0000256" key="6">
    <source>
        <dbReference type="SAM" id="SignalP"/>
    </source>
</evidence>
<sequence>MKLFVVILVISVSVTNCQFSPFRTIFEKLHEGPPPPLVQYRNNIHMKYIEQKLDHFDESEKRTWRMRYLSNDFYFKEKGPIFIFVGGEWEISESNLRGGHMFDMAKNLSGYMFYTEHRYYGRSQPFTDLKTENLKYLNVKQALADLAHFIKTSKETIPGLQESKVILVGGSYSATMVTWFSKLYPDLVNGAWASSAPLRAKVDFKEYKEVVGASITEVGGEACYKRIESAVKILEDDIENGNLERLKENINICPNFDVTNKKDVMALFGSFSDIFAGLVQTHNKGNIEKACEMILTGKDDVAGFGKFVKAYVDAGSKCVDLSYDAELTELRKTDLKGEMRQWYYQTCNEFGWYQTSGSDNQPFGHHFPVDLYVELCKDVYDTPFSGETIESNIQLTNEAFGALQPEVKNVYFTHGKLDPWHAMGLLCSGDCGAVVPLYAHCKDLASSSSADTPEMTELKRTISKLVTKWVS</sequence>
<keyword evidence="4" id="KW-0378">Hydrolase</keyword>
<dbReference type="InterPro" id="IPR029058">
    <property type="entry name" value="AB_hydrolase_fold"/>
</dbReference>
<dbReference type="PANTHER" id="PTHR11010:SF5">
    <property type="entry name" value="RE36938P-RELATED"/>
    <property type="match status" value="1"/>
</dbReference>
<dbReference type="EMBL" id="LR899014">
    <property type="protein sequence ID" value="CAD7093606.1"/>
    <property type="molecule type" value="Genomic_DNA"/>
</dbReference>
<dbReference type="OrthoDB" id="1735038at2759"/>
<accession>A0A7R8Z2H5</accession>
<dbReference type="InterPro" id="IPR008758">
    <property type="entry name" value="Peptidase_S28"/>
</dbReference>
<dbReference type="Gene3D" id="1.20.120.980">
    <property type="entry name" value="Serine carboxypeptidase S28, SKS domain"/>
    <property type="match status" value="1"/>
</dbReference>
<keyword evidence="3 6" id="KW-0732">Signal</keyword>
<dbReference type="InParanoid" id="A0A7R8Z2H5"/>
<evidence type="ECO:0000313" key="7">
    <source>
        <dbReference type="EMBL" id="CAD7093606.1"/>
    </source>
</evidence>
<dbReference type="SUPFAM" id="SSF53474">
    <property type="entry name" value="alpha/beta-Hydrolases"/>
    <property type="match status" value="1"/>
</dbReference>
<dbReference type="GO" id="GO:0008239">
    <property type="term" value="F:dipeptidyl-peptidase activity"/>
    <property type="evidence" value="ECO:0007669"/>
    <property type="project" value="TreeGrafter"/>
</dbReference>
<feature type="signal peptide" evidence="6">
    <location>
        <begin position="1"/>
        <end position="17"/>
    </location>
</feature>
<dbReference type="InterPro" id="IPR042269">
    <property type="entry name" value="Ser_carbopepase_S28_SKS"/>
</dbReference>
<dbReference type="Pfam" id="PF05577">
    <property type="entry name" value="Peptidase_S28"/>
    <property type="match status" value="1"/>
</dbReference>
<evidence type="ECO:0000313" key="8">
    <source>
        <dbReference type="Proteomes" id="UP000594454"/>
    </source>
</evidence>
<protein>
    <recommendedName>
        <fullName evidence="9">Serine protease K12H4.7</fullName>
    </recommendedName>
</protein>
<dbReference type="PANTHER" id="PTHR11010">
    <property type="entry name" value="PROTEASE S28 PRO-X CARBOXYPEPTIDASE-RELATED"/>
    <property type="match status" value="1"/>
</dbReference>
<dbReference type="FunCoup" id="A0A7R8Z2H5">
    <property type="interactions" value="1"/>
</dbReference>
<organism evidence="7 8">
    <name type="scientific">Hermetia illucens</name>
    <name type="common">Black soldier fly</name>
    <dbReference type="NCBI Taxonomy" id="343691"/>
    <lineage>
        <taxon>Eukaryota</taxon>
        <taxon>Metazoa</taxon>
        <taxon>Ecdysozoa</taxon>
        <taxon>Arthropoda</taxon>
        <taxon>Hexapoda</taxon>
        <taxon>Insecta</taxon>
        <taxon>Pterygota</taxon>
        <taxon>Neoptera</taxon>
        <taxon>Endopterygota</taxon>
        <taxon>Diptera</taxon>
        <taxon>Brachycera</taxon>
        <taxon>Stratiomyomorpha</taxon>
        <taxon>Stratiomyidae</taxon>
        <taxon>Hermetiinae</taxon>
        <taxon>Hermetia</taxon>
    </lineage>
</organism>
<dbReference type="OMA" id="KVDFTGY"/>
<keyword evidence="8" id="KW-1185">Reference proteome</keyword>
<evidence type="ECO:0000256" key="2">
    <source>
        <dbReference type="ARBA" id="ARBA00022670"/>
    </source>
</evidence>
<dbReference type="Gene3D" id="3.40.50.1820">
    <property type="entry name" value="alpha/beta hydrolase"/>
    <property type="match status" value="1"/>
</dbReference>
<dbReference type="GO" id="GO:0006508">
    <property type="term" value="P:proteolysis"/>
    <property type="evidence" value="ECO:0007669"/>
    <property type="project" value="UniProtKB-KW"/>
</dbReference>
<keyword evidence="5" id="KW-0325">Glycoprotein</keyword>
<evidence type="ECO:0000256" key="4">
    <source>
        <dbReference type="ARBA" id="ARBA00022801"/>
    </source>
</evidence>
<feature type="chain" id="PRO_5030906812" description="Serine protease K12H4.7" evidence="6">
    <location>
        <begin position="18"/>
        <end position="471"/>
    </location>
</feature>
<keyword evidence="2" id="KW-0645">Protease</keyword>
<proteinExistence type="inferred from homology"/>
<dbReference type="GO" id="GO:0070008">
    <property type="term" value="F:serine-type exopeptidase activity"/>
    <property type="evidence" value="ECO:0007669"/>
    <property type="project" value="InterPro"/>
</dbReference>
<name>A0A7R8Z2H5_HERIL</name>